<evidence type="ECO:0000313" key="4">
    <source>
        <dbReference type="Proteomes" id="UP000293345"/>
    </source>
</evidence>
<dbReference type="EMBL" id="SDPW01000001">
    <property type="protein sequence ID" value="RXZ54663.1"/>
    <property type="molecule type" value="Genomic_DNA"/>
</dbReference>
<dbReference type="Proteomes" id="UP000293345">
    <property type="component" value="Unassembled WGS sequence"/>
</dbReference>
<feature type="signal peptide" evidence="2">
    <location>
        <begin position="1"/>
        <end position="29"/>
    </location>
</feature>
<dbReference type="PANTHER" id="PTHR45661:SF3">
    <property type="entry name" value="IG-LIKE DOMAIN-CONTAINING PROTEIN"/>
    <property type="match status" value="1"/>
</dbReference>
<feature type="compositionally biased region" description="Low complexity" evidence="1">
    <location>
        <begin position="137"/>
        <end position="149"/>
    </location>
</feature>
<keyword evidence="4" id="KW-1185">Reference proteome</keyword>
<reference evidence="3 4" key="1">
    <citation type="submission" date="2019-01" db="EMBL/GenBank/DDBJ databases">
        <title>Senegalimassilia sp. nov. KGMB04484 isolated human feces.</title>
        <authorList>
            <person name="Han K.-I."/>
            <person name="Kim J.-S."/>
            <person name="Lee K.C."/>
            <person name="Suh M.K."/>
            <person name="Eom M.K."/>
            <person name="Lee J.H."/>
            <person name="Park S.-H."/>
            <person name="Kang S.W."/>
            <person name="Park J.-E."/>
            <person name="Oh B.S."/>
            <person name="Yu S.Y."/>
            <person name="Choi S.-H."/>
            <person name="Lee D.H."/>
            <person name="Yoon H."/>
            <person name="Kim B.-Y."/>
            <person name="Lee J.H."/>
            <person name="Lee J.-S."/>
        </authorList>
    </citation>
    <scope>NUCLEOTIDE SEQUENCE [LARGE SCALE GENOMIC DNA]</scope>
    <source>
        <strain evidence="3 4">KGMB04484</strain>
    </source>
</reference>
<accession>A0A4Q2K4E4</accession>
<protein>
    <recommendedName>
        <fullName evidence="5">Leucine-rich repeat domain-containing protein</fullName>
    </recommendedName>
</protein>
<dbReference type="Gene3D" id="3.80.10.10">
    <property type="entry name" value="Ribonuclease Inhibitor"/>
    <property type="match status" value="2"/>
</dbReference>
<dbReference type="PANTHER" id="PTHR45661">
    <property type="entry name" value="SURFACE ANTIGEN"/>
    <property type="match status" value="1"/>
</dbReference>
<evidence type="ECO:0000256" key="1">
    <source>
        <dbReference type="SAM" id="MobiDB-lite"/>
    </source>
</evidence>
<dbReference type="InterPro" id="IPR026906">
    <property type="entry name" value="LRR_5"/>
</dbReference>
<dbReference type="InterPro" id="IPR032675">
    <property type="entry name" value="LRR_dom_sf"/>
</dbReference>
<sequence length="1462" mass="157079">MRFSSKHIAAVVASAAVAAAFGIGAFALAQSGPSFDPQQFTSAYSKGQTDADRGYQANPIDTDAQANREKDDANSDQKTTETERPAKDVFTNYPLQGPTGTSAYNVTGNAELGGIGIANEDGSSNGNASAGGGNAGGAVVVKPDSNGNDNAGGGDKADDDNNGGSQKPSGGDKPGPSPSAPDSYDVLPTDPGYEEKDTEKNGNGIFYKPVNGNNSSLSKVDPAQAHAVIMPANTADTALYTGQKLDAWMVFCALSTFYYYSGESYAWTCSKDEFASYPYFRVDDFPKEVPNGTFPITVSYRFNDADTWHTETIEYEPAQSCTFIVTGQVDESGNPVVLTKVYDSTINLLRYTEQELEAVGYLEYGMVSNMLLGWKEGSHEVGPFYTPEPGRHVIEPAGFAEVPEGYSVDTYFYFLNDKLQNDFVQGMHLSYLQRLYLYQDNQDLGGMLVGNEFILNVPLGVQAVEINEWFGPVNVGRLVLPSTTLDVQLAPTGLVVWDSFAVDAGNPTYATTPDGILTSKDGTQYLGVPMNRAELDVPDSVSEVKLQSGNDLQKLVLRTDDASELPYVNLETLNWCNIVIADDMLDKFVTNNTAALNEGYGNTLSLASEPSTQYRLDNGKVYSDDLLKFVVNTGSNTIFTDGLHTIASGCFEGNGSATTIVLSDGGDYTFEAGSLAGSAVATIVCQNEAQRKAVQAQLDAAGAPDAMAALSDVSTEGYRYFTTDIDGTAYTTLLTVPEDVASFTGSFTAADGTSICPDAISAGAFANNTDLEWAILADKTSLIGARAFAGCTNLQGVFISNPDTATLGADAFDECYSLRFIASRAMYGDFTFAGVSSYNCQLLRPTGSDGTDDYINNFQYFTPESGVTEYELVQLDDGGYVLYGCDDDGPWLAISSGSTITGQVTLPLTTTEFFLNSFKDVQGDFTVNWRDLKNLMYVDGSAFANSTVSGEVYVGTSDIDHASIASDAFSNCQNITSVVSDAPLFDCASWAFSECENLTSVRLAVSYSYDWGFVLGSGVFYGCKSLETIQIDSWNPSSLLRFGKGSGFRFDGDWDNVDEWERIRLIVPDGSQEYYLHDWLFAWLGYDDYDQYYSKTYENLYTETGAEPSRVEVKQAMSEGMLAAENQLRQMMGMELVDHSSFITIDDQDGYVFQTSQGITTLIGVPADAKVIDLDSAIGTKYDSVLLGSDAFTECSQLKQVIVGNKVSAIEPDAFEGCDGVTVTFPDECNTMLLGASTTNPFRFGADIVLDIPEESQVDYLATWPMQCVGILDDFALGDYFFDIWIALRDEYPDGSPTAEQLNLAVSTPFLEQENYLRGLMGLEPIDDISQLEGYIDVSGMAGLSEDTQREPVVAALSTLSAHHGSATEALEAVGLISSRGNETGKAIVGHQAPEGDAIVSKPVAEDKQPDAKNNGDSDGAVADDSNDDAAIDSDNSSNSIGSEMIASSDNNSPTPMPANEA</sequence>
<name>A0A4Q2K4E4_9ACTN</name>
<keyword evidence="2" id="KW-0732">Signal</keyword>
<evidence type="ECO:0008006" key="5">
    <source>
        <dbReference type="Google" id="ProtNLM"/>
    </source>
</evidence>
<feature type="compositionally biased region" description="Low complexity" evidence="1">
    <location>
        <begin position="1433"/>
        <end position="1443"/>
    </location>
</feature>
<dbReference type="Pfam" id="PF13306">
    <property type="entry name" value="LRR_5"/>
    <property type="match status" value="3"/>
</dbReference>
<dbReference type="SUPFAM" id="SSF52058">
    <property type="entry name" value="L domain-like"/>
    <property type="match status" value="1"/>
</dbReference>
<feature type="chain" id="PRO_5020953973" description="Leucine-rich repeat domain-containing protein" evidence="2">
    <location>
        <begin position="30"/>
        <end position="1462"/>
    </location>
</feature>
<feature type="compositionally biased region" description="Low complexity" evidence="1">
    <location>
        <begin position="162"/>
        <end position="171"/>
    </location>
</feature>
<evidence type="ECO:0000256" key="2">
    <source>
        <dbReference type="SAM" id="SignalP"/>
    </source>
</evidence>
<feature type="compositionally biased region" description="Basic and acidic residues" evidence="1">
    <location>
        <begin position="1404"/>
        <end position="1416"/>
    </location>
</feature>
<dbReference type="Gene3D" id="3.40.50.12480">
    <property type="match status" value="1"/>
</dbReference>
<evidence type="ECO:0000313" key="3">
    <source>
        <dbReference type="EMBL" id="RXZ54663.1"/>
    </source>
</evidence>
<feature type="region of interest" description="Disordered" evidence="1">
    <location>
        <begin position="126"/>
        <end position="207"/>
    </location>
</feature>
<organism evidence="3 4">
    <name type="scientific">Senegalimassilia faecalis</name>
    <dbReference type="NCBI Taxonomy" id="2509433"/>
    <lineage>
        <taxon>Bacteria</taxon>
        <taxon>Bacillati</taxon>
        <taxon>Actinomycetota</taxon>
        <taxon>Coriobacteriia</taxon>
        <taxon>Coriobacteriales</taxon>
        <taxon>Coriobacteriaceae</taxon>
        <taxon>Senegalimassilia</taxon>
    </lineage>
</organism>
<comment type="caution">
    <text evidence="3">The sequence shown here is derived from an EMBL/GenBank/DDBJ whole genome shotgun (WGS) entry which is preliminary data.</text>
</comment>
<proteinExistence type="predicted"/>
<dbReference type="RefSeq" id="WP_129425263.1">
    <property type="nucleotide sequence ID" value="NZ_SDPW01000001.1"/>
</dbReference>
<dbReference type="InterPro" id="IPR053139">
    <property type="entry name" value="Surface_bspA-like"/>
</dbReference>
<gene>
    <name evidence="3" type="ORF">ET524_09355</name>
</gene>
<feature type="compositionally biased region" description="Basic and acidic residues" evidence="1">
    <location>
        <begin position="66"/>
        <end position="87"/>
    </location>
</feature>
<feature type="region of interest" description="Disordered" evidence="1">
    <location>
        <begin position="39"/>
        <end position="104"/>
    </location>
</feature>
<feature type="region of interest" description="Disordered" evidence="1">
    <location>
        <begin position="1393"/>
        <end position="1462"/>
    </location>
</feature>
<dbReference type="OrthoDB" id="3246920at2"/>
<feature type="compositionally biased region" description="Polar residues" evidence="1">
    <location>
        <begin position="39"/>
        <end position="48"/>
    </location>
</feature>